<evidence type="ECO:0000313" key="3">
    <source>
        <dbReference type="EMBL" id="GIZ51756.1"/>
    </source>
</evidence>
<dbReference type="RefSeq" id="WP_220807925.1">
    <property type="nucleotide sequence ID" value="NZ_BPMK01000007.1"/>
</dbReference>
<evidence type="ECO:0000256" key="1">
    <source>
        <dbReference type="SAM" id="MobiDB-lite"/>
    </source>
</evidence>
<evidence type="ECO:0000256" key="2">
    <source>
        <dbReference type="SAM" id="SignalP"/>
    </source>
</evidence>
<keyword evidence="4" id="KW-1185">Reference proteome</keyword>
<protein>
    <submittedName>
        <fullName evidence="3">Phosphate starvation-inducible protein PsiF</fullName>
    </submittedName>
</protein>
<feature type="signal peptide" evidence="2">
    <location>
        <begin position="1"/>
        <end position="21"/>
    </location>
</feature>
<sequence length="97" mass="10541">MKHLAFALLIALPALASTAHAANEQQNKMAACNKEATGMKGDERKTFMKECLSKPAATTPQKAQQERMKTCNAEAKGKTGDERKQFMSQCLKKPAAS</sequence>
<evidence type="ECO:0000313" key="4">
    <source>
        <dbReference type="Proteomes" id="UP000887222"/>
    </source>
</evidence>
<keyword evidence="2" id="KW-0732">Signal</keyword>
<dbReference type="InterPro" id="IPR011690">
    <property type="entry name" value="P_starv_induced_PsiF"/>
</dbReference>
<gene>
    <name evidence="3" type="primary">psiF</name>
    <name evidence="3" type="ORF">NCCP691_17700</name>
</gene>
<dbReference type="Proteomes" id="UP000887222">
    <property type="component" value="Unassembled WGS sequence"/>
</dbReference>
<dbReference type="EMBL" id="BPMK01000007">
    <property type="protein sequence ID" value="GIZ51756.1"/>
    <property type="molecule type" value="Genomic_DNA"/>
</dbReference>
<feature type="region of interest" description="Disordered" evidence="1">
    <location>
        <begin position="55"/>
        <end position="97"/>
    </location>
</feature>
<organism evidence="3 4">
    <name type="scientific">Noviherbaspirillum aridicola</name>
    <dbReference type="NCBI Taxonomy" id="2849687"/>
    <lineage>
        <taxon>Bacteria</taxon>
        <taxon>Pseudomonadati</taxon>
        <taxon>Pseudomonadota</taxon>
        <taxon>Betaproteobacteria</taxon>
        <taxon>Burkholderiales</taxon>
        <taxon>Oxalobacteraceae</taxon>
        <taxon>Noviherbaspirillum</taxon>
    </lineage>
</organism>
<reference evidence="3 4" key="1">
    <citation type="journal article" date="2022" name="Int. J. Syst. Evol. Microbiol.">
        <title>Noviherbaspirillum aridicola sp. nov., isolated from an arid soil in Pakistan.</title>
        <authorList>
            <person name="Khan I.U."/>
            <person name="Saqib M."/>
            <person name="Amin A."/>
            <person name="Hussain F."/>
            <person name="Li L."/>
            <person name="Liu Y.H."/>
            <person name="Fang B.Z."/>
            <person name="Ahmed I."/>
            <person name="Li W.J."/>
        </authorList>
    </citation>
    <scope>NUCLEOTIDE SEQUENCE [LARGE SCALE GENOMIC DNA]</scope>
    <source>
        <strain evidence="3 4">NCCP-691</strain>
    </source>
</reference>
<dbReference type="Pfam" id="PF07769">
    <property type="entry name" value="PsiF_repeat"/>
    <property type="match status" value="2"/>
</dbReference>
<comment type="caution">
    <text evidence="3">The sequence shown here is derived from an EMBL/GenBank/DDBJ whole genome shotgun (WGS) entry which is preliminary data.</text>
</comment>
<proteinExistence type="predicted"/>
<accession>A0ABQ4Q401</accession>
<feature type="chain" id="PRO_5046693292" evidence="2">
    <location>
        <begin position="22"/>
        <end position="97"/>
    </location>
</feature>
<feature type="compositionally biased region" description="Basic and acidic residues" evidence="1">
    <location>
        <begin position="64"/>
        <end position="85"/>
    </location>
</feature>
<name>A0ABQ4Q401_9BURK</name>